<protein>
    <submittedName>
        <fullName evidence="2">Putative UPF0624 protein</fullName>
    </submittedName>
</protein>
<accession>A0A061IC06</accession>
<dbReference type="EMBL" id="KE669642">
    <property type="protein sequence ID" value="ERE82658.1"/>
    <property type="molecule type" value="Genomic_DNA"/>
</dbReference>
<evidence type="ECO:0000313" key="2">
    <source>
        <dbReference type="EMBL" id="ERE82658.1"/>
    </source>
</evidence>
<feature type="compositionally biased region" description="Pro residues" evidence="1">
    <location>
        <begin position="17"/>
        <end position="31"/>
    </location>
</feature>
<dbReference type="Proteomes" id="UP000030759">
    <property type="component" value="Unassembled WGS sequence"/>
</dbReference>
<gene>
    <name evidence="2" type="ORF">H671_2g7284</name>
</gene>
<sequence>MELHRPGSGSPGRHDPPGPPRPHLLSPPDPPRGARRRQVTYVRSGRRALPRGGGTTTLEPSCCTPGGLPSRKGPRWHIELQPWAGPAQSLDEEALRFLSYISTTQIACDHMGTDSLATDSSPATKPWLVCLDDRFGLAHQIRSKQCRLYSLGLGSDDTHFEVSMANDGCEVHRFDPSVKSAHVLESQHLWHHRLSIDWRDPHPAVAAQKSHSNTRKLGSILNEFGHHKVRLLLI</sequence>
<dbReference type="PANTHER" id="PTHR32026">
    <property type="entry name" value="METHYLTRANSFERASE-LIKE PROTEIN 24"/>
    <property type="match status" value="1"/>
</dbReference>
<feature type="region of interest" description="Disordered" evidence="1">
    <location>
        <begin position="1"/>
        <end position="70"/>
    </location>
</feature>
<name>A0A061IC06_CRIGR</name>
<proteinExistence type="predicted"/>
<dbReference type="InterPro" id="IPR026913">
    <property type="entry name" value="METTL24"/>
</dbReference>
<evidence type="ECO:0000256" key="1">
    <source>
        <dbReference type="SAM" id="MobiDB-lite"/>
    </source>
</evidence>
<reference evidence="3" key="1">
    <citation type="journal article" date="2013" name="Nat. Biotechnol.">
        <title>Chinese hamster genome sequenced from sorted chromosomes.</title>
        <authorList>
            <person name="Brinkrolf K."/>
            <person name="Rupp O."/>
            <person name="Laux H."/>
            <person name="Kollin F."/>
            <person name="Ernst W."/>
            <person name="Linke B."/>
            <person name="Kofler R."/>
            <person name="Romand S."/>
            <person name="Hesse F."/>
            <person name="Budach W.E."/>
            <person name="Galosy S."/>
            <person name="Muller D."/>
            <person name="Noll T."/>
            <person name="Wienberg J."/>
            <person name="Jostock T."/>
            <person name="Leonard M."/>
            <person name="Grillari J."/>
            <person name="Tauch A."/>
            <person name="Goesmann A."/>
            <person name="Helk B."/>
            <person name="Mott J.E."/>
            <person name="Puhler A."/>
            <person name="Borth N."/>
        </authorList>
    </citation>
    <scope>NUCLEOTIDE SEQUENCE [LARGE SCALE GENOMIC DNA]</scope>
    <source>
        <strain evidence="3">17A/GY</strain>
    </source>
</reference>
<dbReference type="PANTHER" id="PTHR32026:SF10">
    <property type="entry name" value="METHYLTRANSFERASE-LIKE PROTEIN 24-RELATED"/>
    <property type="match status" value="1"/>
</dbReference>
<evidence type="ECO:0000313" key="3">
    <source>
        <dbReference type="Proteomes" id="UP000030759"/>
    </source>
</evidence>
<organism evidence="2 3">
    <name type="scientific">Cricetulus griseus</name>
    <name type="common">Chinese hamster</name>
    <name type="synonym">Cricetulus barabensis griseus</name>
    <dbReference type="NCBI Taxonomy" id="10029"/>
    <lineage>
        <taxon>Eukaryota</taxon>
        <taxon>Metazoa</taxon>
        <taxon>Chordata</taxon>
        <taxon>Craniata</taxon>
        <taxon>Vertebrata</taxon>
        <taxon>Euteleostomi</taxon>
        <taxon>Mammalia</taxon>
        <taxon>Eutheria</taxon>
        <taxon>Euarchontoglires</taxon>
        <taxon>Glires</taxon>
        <taxon>Rodentia</taxon>
        <taxon>Myomorpha</taxon>
        <taxon>Muroidea</taxon>
        <taxon>Cricetidae</taxon>
        <taxon>Cricetinae</taxon>
        <taxon>Cricetulus</taxon>
    </lineage>
</organism>
<feature type="compositionally biased region" description="Basic residues" evidence="1">
    <location>
        <begin position="33"/>
        <end position="49"/>
    </location>
</feature>
<dbReference type="AlphaFoldDB" id="A0A061IC06"/>